<comment type="caution">
    <text evidence="4">The sequence shown here is derived from an EMBL/GenBank/DDBJ whole genome shotgun (WGS) entry which is preliminary data.</text>
</comment>
<dbReference type="Pfam" id="PF00023">
    <property type="entry name" value="Ank"/>
    <property type="match status" value="1"/>
</dbReference>
<dbReference type="Proteomes" id="UP001244207">
    <property type="component" value="Unassembled WGS sequence"/>
</dbReference>
<dbReference type="PROSITE" id="PS50297">
    <property type="entry name" value="ANK_REP_REGION"/>
    <property type="match status" value="2"/>
</dbReference>
<dbReference type="RefSeq" id="XP_060365229.1">
    <property type="nucleotide sequence ID" value="XM_060502327.1"/>
</dbReference>
<dbReference type="PANTHER" id="PTHR24198">
    <property type="entry name" value="ANKYRIN REPEAT AND PROTEIN KINASE DOMAIN-CONTAINING PROTEIN"/>
    <property type="match status" value="1"/>
</dbReference>
<evidence type="ECO:0000256" key="2">
    <source>
        <dbReference type="ARBA" id="ARBA00023043"/>
    </source>
</evidence>
<organism evidence="4 5">
    <name type="scientific">Glomerella acutata</name>
    <name type="common">Colletotrichum acutatum</name>
    <dbReference type="NCBI Taxonomy" id="27357"/>
    <lineage>
        <taxon>Eukaryota</taxon>
        <taxon>Fungi</taxon>
        <taxon>Dikarya</taxon>
        <taxon>Ascomycota</taxon>
        <taxon>Pezizomycotina</taxon>
        <taxon>Sordariomycetes</taxon>
        <taxon>Hypocreomycetidae</taxon>
        <taxon>Glomerellales</taxon>
        <taxon>Glomerellaceae</taxon>
        <taxon>Colletotrichum</taxon>
        <taxon>Colletotrichum acutatum species complex</taxon>
    </lineage>
</organism>
<dbReference type="SUPFAM" id="SSF48403">
    <property type="entry name" value="Ankyrin repeat"/>
    <property type="match status" value="1"/>
</dbReference>
<reference evidence="4" key="1">
    <citation type="submission" date="2021-12" db="EMBL/GenBank/DDBJ databases">
        <title>Comparative genomics, transcriptomics and evolutionary studies reveal genomic signatures of adaptation to plant cell wall in hemibiotrophic fungi.</title>
        <authorList>
            <consortium name="DOE Joint Genome Institute"/>
            <person name="Baroncelli R."/>
            <person name="Diaz J.F."/>
            <person name="Benocci T."/>
            <person name="Peng M."/>
            <person name="Battaglia E."/>
            <person name="Haridas S."/>
            <person name="Andreopoulos W."/>
            <person name="Labutti K."/>
            <person name="Pangilinan J."/>
            <person name="Floch G.L."/>
            <person name="Makela M.R."/>
            <person name="Henrissat B."/>
            <person name="Grigoriev I.V."/>
            <person name="Crouch J.A."/>
            <person name="De Vries R.P."/>
            <person name="Sukno S.A."/>
            <person name="Thon M.R."/>
        </authorList>
    </citation>
    <scope>NUCLEOTIDE SEQUENCE</scope>
    <source>
        <strain evidence="4">CBS 112980</strain>
    </source>
</reference>
<feature type="repeat" description="ANK" evidence="3">
    <location>
        <begin position="783"/>
        <end position="812"/>
    </location>
</feature>
<feature type="repeat" description="ANK" evidence="3">
    <location>
        <begin position="424"/>
        <end position="453"/>
    </location>
</feature>
<name>A0AAD8XEV0_GLOAC</name>
<dbReference type="SMART" id="SM00248">
    <property type="entry name" value="ANK"/>
    <property type="match status" value="7"/>
</dbReference>
<protein>
    <recommendedName>
        <fullName evidence="6">Ankyrin</fullName>
    </recommendedName>
</protein>
<dbReference type="PROSITE" id="PS50088">
    <property type="entry name" value="ANK_REPEAT"/>
    <property type="match status" value="3"/>
</dbReference>
<dbReference type="Gene3D" id="1.25.40.20">
    <property type="entry name" value="Ankyrin repeat-containing domain"/>
    <property type="match status" value="2"/>
</dbReference>
<dbReference type="InterPro" id="IPR002110">
    <property type="entry name" value="Ankyrin_rpt"/>
</dbReference>
<dbReference type="PANTHER" id="PTHR24198:SF165">
    <property type="entry name" value="ANKYRIN REPEAT-CONTAINING PROTEIN-RELATED"/>
    <property type="match status" value="1"/>
</dbReference>
<dbReference type="InterPro" id="IPR036770">
    <property type="entry name" value="Ankyrin_rpt-contain_sf"/>
</dbReference>
<keyword evidence="2 3" id="KW-0040">ANK repeat</keyword>
<sequence length="1056" mass="116974">MARMVLPCSVLSGTECFPAMPRPSLPRDFPLIIRTPPPVQETRYSCPIQNLPWLQCQQLLRALTMNISMQTSCSLSAPSLVGRELDRVALQRTRLLDYTPILQQTFQTLYLLMPERATDNHACRATSLIQRSSSGCTNSDALEIMVFLLSNGFCNYLDEGPDERDMINEAILTMFRNITAWKLLVSRQLNTLPISLQALLCQIFEKAVLASDLATIESLALAGIDVDLPLNGLPIPPSESFSHHCLRALHWAVYTLDITMVELLINFGADSHLVDLEMLQILCIAKPRSARVVREPELGTMTIWVLSVYRYHENDDIESRVLLNELGSRTRSSATELILEFFETKLKSATSLAQLLITSIKTSSNSIFEWVLKHRGCLNYMNYVGESVLGVAASRNNYSLCKRLLELGAISNPVVNFGSSVFTTPLQCAAVSADPRLIKLLLDHGADINFCQPFAGDYAEGPRCLRRRGVRISDAYHHFLYVGQLGRTALQAALSCGSEENALFLLSSGAKLLGEELAISIRARLVSSTRQILARGLSLNAPSLPDELSPLEAAIVVRNSHLALQIIASLDATKFSTRAVYAAVYMAEHTFDRTLFHKLLELSKITQIPTSEEHWLGTAMCFAMTLGIDDVAGQILETGLCPQHLTYGLPRCMCKLFEPHYTPSEVSNTLKLYEKRYLEVINDKEEPFLVQPAAFYALLSSPNCVTRLLHHGHRFDIDCSMVYSNSRALSLLPLLSRSEAMLDRVLLTRAIRGKSAAIVDWYFASGIGINTVHWSRSDRGCGTPLGAAVITGDINLLETLVSMGADVNEDHRDFDFNPPLTEAAIRGFFGAVKRLLEWGADPNIPGGKSFTRTALEGASEFGRLDIVQLLLDSGVSTEENGRLQYIKAVVLARARGRSAVERLLRNFRRWNRADQELFDEACNHPGHFFKGLIPITPGLSITYKYKDSPQFYDVGADMIMTPASGTGWELAKPDDLTLPSEIETSIQDSKADNPEMSFGGGTLDLQGITGTACSEANGALCMADMCSLHDDQDREGNGDDWMEKYVRFPSETPSIY</sequence>
<evidence type="ECO:0000256" key="1">
    <source>
        <dbReference type="ARBA" id="ARBA00022737"/>
    </source>
</evidence>
<evidence type="ECO:0000313" key="4">
    <source>
        <dbReference type="EMBL" id="KAK1725174.1"/>
    </source>
</evidence>
<evidence type="ECO:0000313" key="5">
    <source>
        <dbReference type="Proteomes" id="UP001244207"/>
    </source>
</evidence>
<accession>A0AAD8XEV0</accession>
<dbReference type="GeneID" id="85386226"/>
<dbReference type="EMBL" id="JAHMHS010000044">
    <property type="protein sequence ID" value="KAK1725174.1"/>
    <property type="molecule type" value="Genomic_DNA"/>
</dbReference>
<keyword evidence="1" id="KW-0677">Repeat</keyword>
<feature type="repeat" description="ANK" evidence="3">
    <location>
        <begin position="244"/>
        <end position="276"/>
    </location>
</feature>
<proteinExistence type="predicted"/>
<evidence type="ECO:0008006" key="6">
    <source>
        <dbReference type="Google" id="ProtNLM"/>
    </source>
</evidence>
<gene>
    <name evidence="4" type="ORF">BDZ83DRAFT_314221</name>
</gene>
<dbReference type="AlphaFoldDB" id="A0AAD8XEV0"/>
<evidence type="ECO:0000256" key="3">
    <source>
        <dbReference type="PROSITE-ProRule" id="PRU00023"/>
    </source>
</evidence>
<keyword evidence="5" id="KW-1185">Reference proteome</keyword>
<dbReference type="Pfam" id="PF12796">
    <property type="entry name" value="Ank_2"/>
    <property type="match status" value="1"/>
</dbReference>